<evidence type="ECO:0000313" key="12">
    <source>
        <dbReference type="Proteomes" id="UP000557204"/>
    </source>
</evidence>
<keyword evidence="2" id="KW-0813">Transport</keyword>
<keyword evidence="5 8" id="KW-1133">Transmembrane helix</keyword>
<evidence type="ECO:0000256" key="8">
    <source>
        <dbReference type="SAM" id="Phobius"/>
    </source>
</evidence>
<dbReference type="Pfam" id="PF12704">
    <property type="entry name" value="MacB_PCD"/>
    <property type="match status" value="1"/>
</dbReference>
<dbReference type="AlphaFoldDB" id="A0A849JUS7"/>
<dbReference type="RefSeq" id="WP_171246576.1">
    <property type="nucleotide sequence ID" value="NZ_JABFAJ010000011.1"/>
</dbReference>
<reference evidence="11 12" key="1">
    <citation type="submission" date="2020-05" db="EMBL/GenBank/DDBJ databases">
        <title>Genome sequence of Isoptericola sp. JC619 isolated from Chilika lagoon, India.</title>
        <authorList>
            <person name="Kumar D."/>
            <person name="Appam K."/>
            <person name="Gandham S."/>
            <person name="Uppada J."/>
            <person name="Sasikala C."/>
            <person name="Venkata Ramana C."/>
        </authorList>
    </citation>
    <scope>NUCLEOTIDE SEQUENCE [LARGE SCALE GENOMIC DNA]</scope>
    <source>
        <strain evidence="11 12">JC619</strain>
    </source>
</reference>
<evidence type="ECO:0000259" key="9">
    <source>
        <dbReference type="Pfam" id="PF02687"/>
    </source>
</evidence>
<feature type="domain" description="ABC3 transporter permease C-terminal" evidence="9">
    <location>
        <begin position="248"/>
        <end position="355"/>
    </location>
</feature>
<evidence type="ECO:0000256" key="4">
    <source>
        <dbReference type="ARBA" id="ARBA00022692"/>
    </source>
</evidence>
<feature type="transmembrane region" description="Helical" evidence="8">
    <location>
        <begin position="248"/>
        <end position="267"/>
    </location>
</feature>
<name>A0A849JUS7_9MICO</name>
<protein>
    <submittedName>
        <fullName evidence="11">ABC transporter permease</fullName>
    </submittedName>
</protein>
<proteinExistence type="inferred from homology"/>
<dbReference type="InterPro" id="IPR051125">
    <property type="entry name" value="ABC-4/HrtB_transporter"/>
</dbReference>
<evidence type="ECO:0000259" key="10">
    <source>
        <dbReference type="Pfam" id="PF12704"/>
    </source>
</evidence>
<evidence type="ECO:0000256" key="1">
    <source>
        <dbReference type="ARBA" id="ARBA00004651"/>
    </source>
</evidence>
<keyword evidence="6 8" id="KW-0472">Membrane</keyword>
<keyword evidence="3" id="KW-1003">Cell membrane</keyword>
<dbReference type="InterPro" id="IPR025857">
    <property type="entry name" value="MacB_PCD"/>
</dbReference>
<comment type="subcellular location">
    <subcellularLocation>
        <location evidence="1">Cell membrane</location>
        <topology evidence="1">Multi-pass membrane protein</topology>
    </subcellularLocation>
</comment>
<dbReference type="PANTHER" id="PTHR43738:SF1">
    <property type="entry name" value="HEMIN TRANSPORT SYSTEM PERMEASE PROTEIN HRTB-RELATED"/>
    <property type="match status" value="1"/>
</dbReference>
<keyword evidence="12" id="KW-1185">Reference proteome</keyword>
<comment type="similarity">
    <text evidence="7">Belongs to the ABC-4 integral membrane protein family.</text>
</comment>
<organism evidence="11 12">
    <name type="scientific">Isoptericola sediminis</name>
    <dbReference type="NCBI Taxonomy" id="2733572"/>
    <lineage>
        <taxon>Bacteria</taxon>
        <taxon>Bacillati</taxon>
        <taxon>Actinomycetota</taxon>
        <taxon>Actinomycetes</taxon>
        <taxon>Micrococcales</taxon>
        <taxon>Promicromonosporaceae</taxon>
        <taxon>Isoptericola</taxon>
    </lineage>
</organism>
<keyword evidence="4 8" id="KW-0812">Transmembrane</keyword>
<evidence type="ECO:0000256" key="3">
    <source>
        <dbReference type="ARBA" id="ARBA00022475"/>
    </source>
</evidence>
<evidence type="ECO:0000256" key="5">
    <source>
        <dbReference type="ARBA" id="ARBA00022989"/>
    </source>
</evidence>
<gene>
    <name evidence="11" type="ORF">HLI28_05835</name>
</gene>
<evidence type="ECO:0000313" key="11">
    <source>
        <dbReference type="EMBL" id="NNU27062.1"/>
    </source>
</evidence>
<sequence>MFVALRDLRHARGRFALMTAVIVLVTFLVTFLASLTAGLARESTSAVTDLPADHLAFAMPGPDDAPAFTASQVTADQWRRWRGVPGVDAAEPLGVATTRAGSAAGTASVTAFGVPAGSRLLPAGSPDLTTGGVLLSPAAATELDAAPGDTVTVGGTALEVVGTTDVEASFAHTPVVWTTVADWQAVGARGTGSDDDPVATVVALTTSDDGAARGDAAVGTTTVTTAQARSAVASYAGENTSLTTMQGFLVAISALVVGAFFSVWTISRSADVAVLKALGATTRYLLRDALGQAAVVLTVGVGFGTLLTAVGGRLLPATVPVLVDTTTTVLPAAGLVLLGLAGAAVSVARITRIDPHAALAAH</sequence>
<feature type="transmembrane region" description="Helical" evidence="8">
    <location>
        <begin position="329"/>
        <end position="348"/>
    </location>
</feature>
<comment type="caution">
    <text evidence="11">The sequence shown here is derived from an EMBL/GenBank/DDBJ whole genome shotgun (WGS) entry which is preliminary data.</text>
</comment>
<dbReference type="Pfam" id="PF02687">
    <property type="entry name" value="FtsX"/>
    <property type="match status" value="1"/>
</dbReference>
<dbReference type="Proteomes" id="UP000557204">
    <property type="component" value="Unassembled WGS sequence"/>
</dbReference>
<evidence type="ECO:0000256" key="6">
    <source>
        <dbReference type="ARBA" id="ARBA00023136"/>
    </source>
</evidence>
<dbReference type="EMBL" id="JABFAJ010000011">
    <property type="protein sequence ID" value="NNU27062.1"/>
    <property type="molecule type" value="Genomic_DNA"/>
</dbReference>
<dbReference type="PANTHER" id="PTHR43738">
    <property type="entry name" value="ABC TRANSPORTER, MEMBRANE PROTEIN"/>
    <property type="match status" value="1"/>
</dbReference>
<evidence type="ECO:0000256" key="7">
    <source>
        <dbReference type="ARBA" id="ARBA00038076"/>
    </source>
</evidence>
<evidence type="ECO:0000256" key="2">
    <source>
        <dbReference type="ARBA" id="ARBA00022448"/>
    </source>
</evidence>
<feature type="transmembrane region" description="Helical" evidence="8">
    <location>
        <begin position="15"/>
        <end position="40"/>
    </location>
</feature>
<accession>A0A849JUS7</accession>
<dbReference type="InterPro" id="IPR003838">
    <property type="entry name" value="ABC3_permease_C"/>
</dbReference>
<feature type="domain" description="MacB-like periplasmic core" evidence="10">
    <location>
        <begin position="16"/>
        <end position="208"/>
    </location>
</feature>
<dbReference type="GO" id="GO:0005886">
    <property type="term" value="C:plasma membrane"/>
    <property type="evidence" value="ECO:0007669"/>
    <property type="project" value="UniProtKB-SubCell"/>
</dbReference>
<feature type="transmembrane region" description="Helical" evidence="8">
    <location>
        <begin position="288"/>
        <end position="309"/>
    </location>
</feature>